<reference evidence="8 9" key="1">
    <citation type="submission" date="2017-02" db="EMBL/GenBank/DDBJ databases">
        <title>The complete genomic sequence of a novel cold adapted crude oil-degrading bacterium Planococcus qaidamina Y42.</title>
        <authorList>
            <person name="Yang R."/>
        </authorList>
    </citation>
    <scope>NUCLEOTIDE SEQUENCE [LARGE SCALE GENOMIC DNA]</scope>
    <source>
        <strain evidence="8 9">Y42</strain>
    </source>
</reference>
<dbReference type="KEGG" id="pmar:B0X71_16350"/>
<feature type="transmembrane region" description="Helical" evidence="7">
    <location>
        <begin position="50"/>
        <end position="70"/>
    </location>
</feature>
<proteinExistence type="inferred from homology"/>
<gene>
    <name evidence="8" type="ORF">B0X71_16350</name>
</gene>
<evidence type="ECO:0000313" key="8">
    <source>
        <dbReference type="EMBL" id="AQQ54518.1"/>
    </source>
</evidence>
<dbReference type="InterPro" id="IPR006043">
    <property type="entry name" value="NCS2"/>
</dbReference>
<feature type="transmembrane region" description="Helical" evidence="7">
    <location>
        <begin position="163"/>
        <end position="190"/>
    </location>
</feature>
<dbReference type="OrthoDB" id="9808458at2"/>
<dbReference type="AlphaFoldDB" id="A0A1Q2L235"/>
<evidence type="ECO:0000256" key="6">
    <source>
        <dbReference type="ARBA" id="ARBA00023136"/>
    </source>
</evidence>
<keyword evidence="9" id="KW-1185">Reference proteome</keyword>
<feature type="transmembrane region" description="Helical" evidence="7">
    <location>
        <begin position="228"/>
        <end position="258"/>
    </location>
</feature>
<feature type="transmembrane region" description="Helical" evidence="7">
    <location>
        <begin position="134"/>
        <end position="151"/>
    </location>
</feature>
<name>A0A1Q2L235_9BACL</name>
<organism evidence="8 9">
    <name type="scientific">Planococcus lenghuensis</name>
    <dbReference type="NCBI Taxonomy" id="2213202"/>
    <lineage>
        <taxon>Bacteria</taxon>
        <taxon>Bacillati</taxon>
        <taxon>Bacillota</taxon>
        <taxon>Bacilli</taxon>
        <taxon>Bacillales</taxon>
        <taxon>Caryophanaceae</taxon>
        <taxon>Planococcus</taxon>
    </lineage>
</organism>
<protein>
    <submittedName>
        <fullName evidence="8">Permease</fullName>
    </submittedName>
</protein>
<dbReference type="InterPro" id="IPR045018">
    <property type="entry name" value="Azg-like"/>
</dbReference>
<dbReference type="RefSeq" id="WP_077590410.1">
    <property type="nucleotide sequence ID" value="NZ_CP019640.1"/>
</dbReference>
<comment type="similarity">
    <text evidence="2">Belongs to the nucleobase:cation symporter-2 (NCS2) (TC 2.A.40) family. Azg-like subfamily.</text>
</comment>
<dbReference type="Proteomes" id="UP000188184">
    <property type="component" value="Chromosome"/>
</dbReference>
<feature type="transmembrane region" description="Helical" evidence="7">
    <location>
        <begin position="76"/>
        <end position="93"/>
    </location>
</feature>
<evidence type="ECO:0000256" key="1">
    <source>
        <dbReference type="ARBA" id="ARBA00004141"/>
    </source>
</evidence>
<feature type="transmembrane region" description="Helical" evidence="7">
    <location>
        <begin position="105"/>
        <end position="128"/>
    </location>
</feature>
<evidence type="ECO:0000256" key="3">
    <source>
        <dbReference type="ARBA" id="ARBA00022448"/>
    </source>
</evidence>
<feature type="transmembrane region" description="Helical" evidence="7">
    <location>
        <begin position="22"/>
        <end position="43"/>
    </location>
</feature>
<evidence type="ECO:0000256" key="4">
    <source>
        <dbReference type="ARBA" id="ARBA00022692"/>
    </source>
</evidence>
<keyword evidence="5 7" id="KW-1133">Transmembrane helix</keyword>
<dbReference type="GO" id="GO:0005886">
    <property type="term" value="C:plasma membrane"/>
    <property type="evidence" value="ECO:0007669"/>
    <property type="project" value="TreeGrafter"/>
</dbReference>
<evidence type="ECO:0000313" key="9">
    <source>
        <dbReference type="Proteomes" id="UP000188184"/>
    </source>
</evidence>
<dbReference type="PANTHER" id="PTHR43337:SF2">
    <property type="entry name" value="XANTHINE_URACIL PERMEASE"/>
    <property type="match status" value="1"/>
</dbReference>
<evidence type="ECO:0000256" key="5">
    <source>
        <dbReference type="ARBA" id="ARBA00022989"/>
    </source>
</evidence>
<feature type="transmembrane region" description="Helical" evidence="7">
    <location>
        <begin position="371"/>
        <end position="400"/>
    </location>
</feature>
<dbReference type="Pfam" id="PF00860">
    <property type="entry name" value="Xan_ur_permease"/>
    <property type="match status" value="1"/>
</dbReference>
<sequence>MNNWLNNRFGLEKYGTNVKTEIMAGLIGFFTLIYIIAVNSLILSEAGIPLEGAILATIFVSVVSAFLMGFWANAPILLVPGMGINALFAYTMVQSMGLTWQEALAAVFVSGLIFMLVAFTRMGGLLSAAIPHSLKEAITVGLGMFLILVGLEKGGIVEQGDGVILVLGSLTDPYVQATALTFLIAIILFVRNVPGNFLITVVAGTIIGLLFGITGVGQEQQPFVLSDYLGVFGALSFDSLLTFPFWIAVFSLTMVLVFENIGLVHGHTAFIGRPEAYKKSFQATSISTMLSGIFGTSPTVATVETTASTAAGGRTGLTAIVFGILFLLSTFFIPLIKVIPDSAIAPILIIIGGLMLQNIRHLDLSDFSESFPALLIIALIPFTYSIADGIAVGFILYPILKIAIGKARDVSIPLYIIAALFFMNFVFHAMG</sequence>
<feature type="transmembrane region" description="Helical" evidence="7">
    <location>
        <begin position="412"/>
        <end position="430"/>
    </location>
</feature>
<dbReference type="EMBL" id="CP019640">
    <property type="protein sequence ID" value="AQQ54518.1"/>
    <property type="molecule type" value="Genomic_DNA"/>
</dbReference>
<keyword evidence="3" id="KW-0813">Transport</keyword>
<dbReference type="PANTHER" id="PTHR43337">
    <property type="entry name" value="XANTHINE/URACIL PERMEASE C887.17-RELATED"/>
    <property type="match status" value="1"/>
</dbReference>
<evidence type="ECO:0000256" key="7">
    <source>
        <dbReference type="SAM" id="Phobius"/>
    </source>
</evidence>
<comment type="subcellular location">
    <subcellularLocation>
        <location evidence="1">Membrane</location>
        <topology evidence="1">Multi-pass membrane protein</topology>
    </subcellularLocation>
</comment>
<feature type="transmembrane region" description="Helical" evidence="7">
    <location>
        <begin position="196"/>
        <end position="216"/>
    </location>
</feature>
<feature type="transmembrane region" description="Helical" evidence="7">
    <location>
        <begin position="316"/>
        <end position="336"/>
    </location>
</feature>
<evidence type="ECO:0000256" key="2">
    <source>
        <dbReference type="ARBA" id="ARBA00005697"/>
    </source>
</evidence>
<dbReference type="GO" id="GO:0005345">
    <property type="term" value="F:purine nucleobase transmembrane transporter activity"/>
    <property type="evidence" value="ECO:0007669"/>
    <property type="project" value="TreeGrafter"/>
</dbReference>
<keyword evidence="4 7" id="KW-0812">Transmembrane</keyword>
<feature type="transmembrane region" description="Helical" evidence="7">
    <location>
        <begin position="343"/>
        <end position="359"/>
    </location>
</feature>
<accession>A0A1Q2L235</accession>
<keyword evidence="6 7" id="KW-0472">Membrane</keyword>